<comment type="similarity">
    <text evidence="1 13 14">Belongs to the ATPase B chain family.</text>
</comment>
<feature type="signal peptide" evidence="16">
    <location>
        <begin position="1"/>
        <end position="19"/>
    </location>
</feature>
<dbReference type="NCBIfam" id="NF009989">
    <property type="entry name" value="PRK13455.1"/>
    <property type="match status" value="1"/>
</dbReference>
<keyword evidence="9 13" id="KW-0066">ATP synthesis</keyword>
<dbReference type="Pfam" id="PF00430">
    <property type="entry name" value="ATP-synt_B"/>
    <property type="match status" value="1"/>
</dbReference>
<keyword evidence="4 13" id="KW-0812">Transmembrane</keyword>
<feature type="transmembrane region" description="Helical" evidence="13">
    <location>
        <begin position="29"/>
        <end position="50"/>
    </location>
</feature>
<dbReference type="CDD" id="cd06503">
    <property type="entry name" value="ATP-synt_Fo_b"/>
    <property type="match status" value="1"/>
</dbReference>
<evidence type="ECO:0000256" key="3">
    <source>
        <dbReference type="ARBA" id="ARBA00022547"/>
    </source>
</evidence>
<comment type="function">
    <text evidence="11">Component of the F(0) channel, it forms part of the peripheral stalk, linking F(1) to F(0). The b'-subunit is a diverged and duplicated form of b found in plants and photosynthetic bacteria.</text>
</comment>
<evidence type="ECO:0000256" key="5">
    <source>
        <dbReference type="ARBA" id="ARBA00022781"/>
    </source>
</evidence>
<dbReference type="InterPro" id="IPR002146">
    <property type="entry name" value="ATP_synth_b/b'su_bac/chlpt"/>
</dbReference>
<comment type="subcellular location">
    <subcellularLocation>
        <location evidence="13">Cell membrane</location>
        <topology evidence="13">Single-pass membrane protein</topology>
    </subcellularLocation>
    <subcellularLocation>
        <location evidence="12">Endomembrane system</location>
        <topology evidence="12">Single-pass membrane protein</topology>
    </subcellularLocation>
</comment>
<dbReference type="RefSeq" id="WP_113288450.1">
    <property type="nucleotide sequence ID" value="NZ_QNTQ01000005.1"/>
</dbReference>
<evidence type="ECO:0000256" key="9">
    <source>
        <dbReference type="ARBA" id="ARBA00023310"/>
    </source>
</evidence>
<evidence type="ECO:0000256" key="2">
    <source>
        <dbReference type="ARBA" id="ARBA00022448"/>
    </source>
</evidence>
<proteinExistence type="inferred from homology"/>
<dbReference type="PANTHER" id="PTHR33445">
    <property type="entry name" value="ATP SYNTHASE SUBUNIT B', CHLOROPLASTIC"/>
    <property type="match status" value="1"/>
</dbReference>
<keyword evidence="5 13" id="KW-0375">Hydrogen ion transport</keyword>
<evidence type="ECO:0000256" key="13">
    <source>
        <dbReference type="HAMAP-Rule" id="MF_01398"/>
    </source>
</evidence>
<feature type="chain" id="PRO_5016850108" description="ATP synthase subunit b" evidence="16">
    <location>
        <begin position="20"/>
        <end position="186"/>
    </location>
</feature>
<evidence type="ECO:0000256" key="12">
    <source>
        <dbReference type="ARBA" id="ARBA00037847"/>
    </source>
</evidence>
<dbReference type="GO" id="GO:0046961">
    <property type="term" value="F:proton-transporting ATPase activity, rotational mechanism"/>
    <property type="evidence" value="ECO:0007669"/>
    <property type="project" value="TreeGrafter"/>
</dbReference>
<dbReference type="GO" id="GO:0045259">
    <property type="term" value="C:proton-transporting ATP synthase complex"/>
    <property type="evidence" value="ECO:0007669"/>
    <property type="project" value="UniProtKB-KW"/>
</dbReference>
<evidence type="ECO:0000256" key="8">
    <source>
        <dbReference type="ARBA" id="ARBA00023136"/>
    </source>
</evidence>
<evidence type="ECO:0000313" key="17">
    <source>
        <dbReference type="EMBL" id="RBI86213.1"/>
    </source>
</evidence>
<feature type="coiled-coil region" evidence="15">
    <location>
        <begin position="55"/>
        <end position="147"/>
    </location>
</feature>
<dbReference type="GO" id="GO:0005886">
    <property type="term" value="C:plasma membrane"/>
    <property type="evidence" value="ECO:0007669"/>
    <property type="project" value="UniProtKB-SubCell"/>
</dbReference>
<keyword evidence="16" id="KW-0732">Signal</keyword>
<keyword evidence="7 13" id="KW-0406">Ion transport</keyword>
<comment type="function">
    <text evidence="10 13">F(1)F(0) ATP synthase produces ATP from ADP in the presence of a proton or sodium gradient. F-type ATPases consist of two structural domains, F(1) containing the extramembraneous catalytic core and F(0) containing the membrane proton channel, linked together by a central stalk and a peripheral stalk. During catalysis, ATP synthesis in the catalytic domain of F(1) is coupled via a rotary mechanism of the central stalk subunits to proton translocation.</text>
</comment>
<evidence type="ECO:0000313" key="18">
    <source>
        <dbReference type="Proteomes" id="UP000253370"/>
    </source>
</evidence>
<evidence type="ECO:0000256" key="10">
    <source>
        <dbReference type="ARBA" id="ARBA00025198"/>
    </source>
</evidence>
<keyword evidence="13" id="KW-1003">Cell membrane</keyword>
<comment type="subunit">
    <text evidence="13">F-type ATPases have 2 components, F(1) - the catalytic core - and F(0) - the membrane proton channel. F(1) has five subunits: alpha(3), beta(3), gamma(1), delta(1), epsilon(1). F(0) has three main subunits: a(1), b(2) and c(10-14). The alpha and beta chains form an alternating ring which encloses part of the gamma chain. F(1) is attached to F(0) by a central stalk formed by the gamma and epsilon chains, while a peripheral stalk is formed by the delta and b chains.</text>
</comment>
<sequence length="186" mass="20579">MRAVIAATLALAMATPAQAAKGPFFSLGNTDFVVLLGFLVFIGILVYFRVPSKVAEMLDRRAEGIRSELDEARAIREEAQSLLASYERKTREAREQADRIVQHAKEEARLSAEQSKADLEESITRRMKAAEDRIAQAEAAAVREVRERAAEVAVAAARDVIAKHMTDQRNDALVDDAIAQVEKHLH</sequence>
<protein>
    <recommendedName>
        <fullName evidence="13">ATP synthase subunit b</fullName>
    </recommendedName>
    <alternativeName>
        <fullName evidence="13">ATP synthase F(0) sector subunit b</fullName>
    </alternativeName>
    <alternativeName>
        <fullName evidence="13">ATPase subunit I</fullName>
    </alternativeName>
    <alternativeName>
        <fullName evidence="13">F-type ATPase subunit b</fullName>
        <shortName evidence="13">F-ATPase subunit b</shortName>
    </alternativeName>
</protein>
<keyword evidence="6 13" id="KW-1133">Transmembrane helix</keyword>
<dbReference type="GO" id="GO:0046933">
    <property type="term" value="F:proton-transporting ATP synthase activity, rotational mechanism"/>
    <property type="evidence" value="ECO:0007669"/>
    <property type="project" value="UniProtKB-UniRule"/>
</dbReference>
<name>A0A365UAG7_9RHOB</name>
<keyword evidence="8 13" id="KW-0472">Membrane</keyword>
<evidence type="ECO:0000256" key="6">
    <source>
        <dbReference type="ARBA" id="ARBA00022989"/>
    </source>
</evidence>
<dbReference type="HAMAP" id="MF_01398">
    <property type="entry name" value="ATP_synth_b_bprime"/>
    <property type="match status" value="1"/>
</dbReference>
<evidence type="ECO:0000256" key="4">
    <source>
        <dbReference type="ARBA" id="ARBA00022692"/>
    </source>
</evidence>
<reference evidence="17 18" key="1">
    <citation type="submission" date="2018-07" db="EMBL/GenBank/DDBJ databases">
        <title>Rhodosalinus sp. strain E84T genomic sequence and assembly.</title>
        <authorList>
            <person name="Liu Z.-W."/>
            <person name="Lu D.-C."/>
        </authorList>
    </citation>
    <scope>NUCLEOTIDE SEQUENCE [LARGE SCALE GENOMIC DNA]</scope>
    <source>
        <strain evidence="17 18">E84</strain>
    </source>
</reference>
<keyword evidence="15" id="KW-0175">Coiled coil</keyword>
<keyword evidence="3 13" id="KW-0138">CF(0)</keyword>
<evidence type="ECO:0000256" key="15">
    <source>
        <dbReference type="SAM" id="Coils"/>
    </source>
</evidence>
<evidence type="ECO:0000256" key="1">
    <source>
        <dbReference type="ARBA" id="ARBA00005513"/>
    </source>
</evidence>
<dbReference type="PANTHER" id="PTHR33445:SF1">
    <property type="entry name" value="ATP SYNTHASE SUBUNIT B"/>
    <property type="match status" value="1"/>
</dbReference>
<evidence type="ECO:0000256" key="16">
    <source>
        <dbReference type="SAM" id="SignalP"/>
    </source>
</evidence>
<keyword evidence="18" id="KW-1185">Reference proteome</keyword>
<dbReference type="InterPro" id="IPR050059">
    <property type="entry name" value="ATP_synthase_B_chain"/>
</dbReference>
<evidence type="ECO:0000256" key="7">
    <source>
        <dbReference type="ARBA" id="ARBA00023065"/>
    </source>
</evidence>
<organism evidence="17 18">
    <name type="scientific">Rhodosalinus halophilus</name>
    <dbReference type="NCBI Taxonomy" id="2259333"/>
    <lineage>
        <taxon>Bacteria</taxon>
        <taxon>Pseudomonadati</taxon>
        <taxon>Pseudomonadota</taxon>
        <taxon>Alphaproteobacteria</taxon>
        <taxon>Rhodobacterales</taxon>
        <taxon>Paracoccaceae</taxon>
        <taxon>Rhodosalinus</taxon>
    </lineage>
</organism>
<dbReference type="Proteomes" id="UP000253370">
    <property type="component" value="Unassembled WGS sequence"/>
</dbReference>
<gene>
    <name evidence="13" type="primary">atpF</name>
    <name evidence="17" type="ORF">DRV85_05505</name>
</gene>
<dbReference type="GO" id="GO:0012505">
    <property type="term" value="C:endomembrane system"/>
    <property type="evidence" value="ECO:0007669"/>
    <property type="project" value="UniProtKB-SubCell"/>
</dbReference>
<dbReference type="OrthoDB" id="8479836at2"/>
<dbReference type="AlphaFoldDB" id="A0A365UAG7"/>
<evidence type="ECO:0000256" key="11">
    <source>
        <dbReference type="ARBA" id="ARBA00025614"/>
    </source>
</evidence>
<keyword evidence="2 13" id="KW-0813">Transport</keyword>
<evidence type="ECO:0000256" key="14">
    <source>
        <dbReference type="RuleBase" id="RU003848"/>
    </source>
</evidence>
<dbReference type="EMBL" id="QNTQ01000005">
    <property type="protein sequence ID" value="RBI86213.1"/>
    <property type="molecule type" value="Genomic_DNA"/>
</dbReference>
<accession>A0A365UAG7</accession>
<comment type="caution">
    <text evidence="17">The sequence shown here is derived from an EMBL/GenBank/DDBJ whole genome shotgun (WGS) entry which is preliminary data.</text>
</comment>